<dbReference type="PROSITE" id="PS51257">
    <property type="entry name" value="PROKAR_LIPOPROTEIN"/>
    <property type="match status" value="1"/>
</dbReference>
<dbReference type="EMBL" id="JAOPKC010000002">
    <property type="protein sequence ID" value="MCU4717190.1"/>
    <property type="molecule type" value="Genomic_DNA"/>
</dbReference>
<evidence type="ECO:0008006" key="5">
    <source>
        <dbReference type="Google" id="ProtNLM"/>
    </source>
</evidence>
<name>A0AAE3I9Q8_9EURY</name>
<protein>
    <recommendedName>
        <fullName evidence="5">Twin-arginine translocation signal domain-containing protein</fullName>
    </recommendedName>
</protein>
<dbReference type="RefSeq" id="WP_315907955.1">
    <property type="nucleotide sequence ID" value="NZ_JAOPKC010000002.1"/>
</dbReference>
<sequence length="161" mass="17621">MRRRRFLTTVATGAVVGTAGCMGGEVVFAKNESVIVPPDKGAIFELPAEGDEIEYTARDDEPFTVYVFESEQAIEAYRTYIKGGEPDERPTGTDSFGGQAIKLRDDLYELSTEDRAREPLNVDGNAYFVLDNSNYQDAVSAHSDSLSIQLDLTVVSSTLPI</sequence>
<keyword evidence="3" id="KW-1185">Reference proteome</keyword>
<dbReference type="EMBL" id="JAOPKD010000002">
    <property type="protein sequence ID" value="MCU4726117.1"/>
    <property type="molecule type" value="Genomic_DNA"/>
</dbReference>
<reference evidence="2" key="1">
    <citation type="submission" date="2023-02" db="EMBL/GenBank/DDBJ databases">
        <title>Enrichment on poylsaccharides allowed isolation of novel metabolic and taxonomic groups of Haloarchaea.</title>
        <authorList>
            <person name="Sorokin D.Y."/>
            <person name="Elcheninov A.G."/>
            <person name="Khizhniak T.V."/>
            <person name="Kolganova T.V."/>
            <person name="Kublanov I.V."/>
        </authorList>
    </citation>
    <scope>NUCLEOTIDE SEQUENCE</scope>
    <source>
        <strain evidence="1 3">HArc-curdl5-1</strain>
        <strain evidence="2">HArc-curdl7</strain>
    </source>
</reference>
<evidence type="ECO:0000313" key="3">
    <source>
        <dbReference type="Proteomes" id="UP001208186"/>
    </source>
</evidence>
<organism evidence="2 4">
    <name type="scientific">Halapricum hydrolyticum</name>
    <dbReference type="NCBI Taxonomy" id="2979991"/>
    <lineage>
        <taxon>Archaea</taxon>
        <taxon>Methanobacteriati</taxon>
        <taxon>Methanobacteriota</taxon>
        <taxon>Stenosarchaea group</taxon>
        <taxon>Halobacteria</taxon>
        <taxon>Halobacteriales</taxon>
        <taxon>Haloarculaceae</taxon>
        <taxon>Halapricum</taxon>
    </lineage>
</organism>
<evidence type="ECO:0000313" key="2">
    <source>
        <dbReference type="EMBL" id="MCU4726117.1"/>
    </source>
</evidence>
<comment type="caution">
    <text evidence="2">The sequence shown here is derived from an EMBL/GenBank/DDBJ whole genome shotgun (WGS) entry which is preliminary data.</text>
</comment>
<dbReference type="Proteomes" id="UP001209746">
    <property type="component" value="Unassembled WGS sequence"/>
</dbReference>
<accession>A0AAE3I9Q8</accession>
<dbReference type="Proteomes" id="UP001208186">
    <property type="component" value="Unassembled WGS sequence"/>
</dbReference>
<dbReference type="AlphaFoldDB" id="A0AAE3I9Q8"/>
<evidence type="ECO:0000313" key="4">
    <source>
        <dbReference type="Proteomes" id="UP001209746"/>
    </source>
</evidence>
<proteinExistence type="predicted"/>
<evidence type="ECO:0000313" key="1">
    <source>
        <dbReference type="EMBL" id="MCU4717190.1"/>
    </source>
</evidence>
<gene>
    <name evidence="2" type="ORF">OB914_03900</name>
    <name evidence="1" type="ORF">OB916_03825</name>
</gene>